<keyword evidence="4" id="KW-1003">Cell membrane</keyword>
<reference evidence="11 12" key="1">
    <citation type="submission" date="2020-04" db="EMBL/GenBank/DDBJ databases">
        <title>Description of novel Gluconacetobacter.</title>
        <authorList>
            <person name="Sombolestani A."/>
        </authorList>
    </citation>
    <scope>NUCLEOTIDE SEQUENCE [LARGE SCALE GENOMIC DNA]</scope>
    <source>
        <strain evidence="11 12">LMG 21312</strain>
    </source>
</reference>
<organism evidence="11 12">
    <name type="scientific">Gluconacetobacter johannae</name>
    <dbReference type="NCBI Taxonomy" id="112140"/>
    <lineage>
        <taxon>Bacteria</taxon>
        <taxon>Pseudomonadati</taxon>
        <taxon>Pseudomonadota</taxon>
        <taxon>Alphaproteobacteria</taxon>
        <taxon>Acetobacterales</taxon>
        <taxon>Acetobacteraceae</taxon>
        <taxon>Gluconacetobacter</taxon>
    </lineage>
</organism>
<feature type="transmembrane region" description="Helical" evidence="9">
    <location>
        <begin position="196"/>
        <end position="215"/>
    </location>
</feature>
<gene>
    <name evidence="11" type="ORF">HLH21_10065</name>
</gene>
<keyword evidence="7" id="KW-0625">Polysaccharide transport</keyword>
<evidence type="ECO:0000256" key="9">
    <source>
        <dbReference type="SAM" id="Phobius"/>
    </source>
</evidence>
<feature type="transmembrane region" description="Helical" evidence="9">
    <location>
        <begin position="90"/>
        <end position="108"/>
    </location>
</feature>
<evidence type="ECO:0000259" key="10">
    <source>
        <dbReference type="Pfam" id="PF01061"/>
    </source>
</evidence>
<keyword evidence="6 9" id="KW-1133">Transmembrane helix</keyword>
<comment type="caution">
    <text evidence="11">The sequence shown here is derived from an EMBL/GenBank/DDBJ whole genome shotgun (WGS) entry which is preliminary data.</text>
</comment>
<evidence type="ECO:0000313" key="11">
    <source>
        <dbReference type="EMBL" id="MBB2176272.1"/>
    </source>
</evidence>
<dbReference type="PANTHER" id="PTHR30413:SF10">
    <property type="entry name" value="CAPSULE POLYSACCHARIDE EXPORT INNER-MEMBRANE PROTEIN CTRC"/>
    <property type="match status" value="1"/>
</dbReference>
<dbReference type="GO" id="GO:0005886">
    <property type="term" value="C:plasma membrane"/>
    <property type="evidence" value="ECO:0007669"/>
    <property type="project" value="UniProtKB-SubCell"/>
</dbReference>
<dbReference type="GO" id="GO:0140359">
    <property type="term" value="F:ABC-type transporter activity"/>
    <property type="evidence" value="ECO:0007669"/>
    <property type="project" value="InterPro"/>
</dbReference>
<evidence type="ECO:0000256" key="8">
    <source>
        <dbReference type="ARBA" id="ARBA00023136"/>
    </source>
</evidence>
<evidence type="ECO:0000256" key="5">
    <source>
        <dbReference type="ARBA" id="ARBA00022692"/>
    </source>
</evidence>
<proteinExistence type="inferred from homology"/>
<dbReference type="Proteomes" id="UP000561066">
    <property type="component" value="Unassembled WGS sequence"/>
</dbReference>
<protein>
    <submittedName>
        <fullName evidence="11">ABC transporter permease</fullName>
    </submittedName>
</protein>
<comment type="similarity">
    <text evidence="2">Belongs to the ABC-2 integral membrane protein family.</text>
</comment>
<keyword evidence="3" id="KW-0813">Transport</keyword>
<keyword evidence="7" id="KW-0762">Sugar transport</keyword>
<dbReference type="RefSeq" id="WP_182943630.1">
    <property type="nucleotide sequence ID" value="NZ_JABEQH010000012.1"/>
</dbReference>
<dbReference type="GO" id="GO:0015774">
    <property type="term" value="P:polysaccharide transport"/>
    <property type="evidence" value="ECO:0007669"/>
    <property type="project" value="UniProtKB-KW"/>
</dbReference>
<keyword evidence="8 9" id="KW-0472">Membrane</keyword>
<evidence type="ECO:0000256" key="4">
    <source>
        <dbReference type="ARBA" id="ARBA00022475"/>
    </source>
</evidence>
<dbReference type="Pfam" id="PF01061">
    <property type="entry name" value="ABC2_membrane"/>
    <property type="match status" value="1"/>
</dbReference>
<dbReference type="AlphaFoldDB" id="A0A7W4J7T4"/>
<feature type="transmembrane region" description="Helical" evidence="9">
    <location>
        <begin position="172"/>
        <end position="189"/>
    </location>
</feature>
<evidence type="ECO:0000256" key="2">
    <source>
        <dbReference type="ARBA" id="ARBA00007783"/>
    </source>
</evidence>
<feature type="transmembrane region" description="Helical" evidence="9">
    <location>
        <begin position="250"/>
        <end position="271"/>
    </location>
</feature>
<dbReference type="EMBL" id="JABEQH010000012">
    <property type="protein sequence ID" value="MBB2176272.1"/>
    <property type="molecule type" value="Genomic_DNA"/>
</dbReference>
<evidence type="ECO:0000256" key="1">
    <source>
        <dbReference type="ARBA" id="ARBA00004651"/>
    </source>
</evidence>
<name>A0A7W4J7T4_9PROT</name>
<accession>A0A7W4J7T4</accession>
<evidence type="ECO:0000256" key="3">
    <source>
        <dbReference type="ARBA" id="ARBA00022448"/>
    </source>
</evidence>
<keyword evidence="12" id="KW-1185">Reference proteome</keyword>
<dbReference type="GO" id="GO:0015920">
    <property type="term" value="P:lipopolysaccharide transport"/>
    <property type="evidence" value="ECO:0007669"/>
    <property type="project" value="TreeGrafter"/>
</dbReference>
<feature type="domain" description="ABC-2 type transporter transmembrane" evidence="10">
    <location>
        <begin position="44"/>
        <end position="241"/>
    </location>
</feature>
<keyword evidence="5 9" id="KW-0812">Transmembrane</keyword>
<sequence>MADIDGTLAAEPVLDLTPETGLRHLWRALADVAGGCRMWRLGCTLGWLDIKLRYRGSILGPLWLTVSTAVMVAAIGSVYGALFHMELRHYLPFLSISLVLWGYVSGITSDGCQVFTRAAGLIQAARLPFTVHAIRSVVRNVLVLLHNLAVIIVVFAVFRLMPAHLLAEIPVLALWAIDSLALSLALGVLGTRFRDIPPIIGSLLQIAFFVTPIMWEPGLIVAGRQYMLLNPFYPLFEILRGPVMGEVPRLSVWIAAGGYSVVLWVVTLLLFSRLRSRLAYWV</sequence>
<evidence type="ECO:0000313" key="12">
    <source>
        <dbReference type="Proteomes" id="UP000561066"/>
    </source>
</evidence>
<comment type="subcellular location">
    <subcellularLocation>
        <location evidence="1">Cell membrane</location>
        <topology evidence="1">Multi-pass membrane protein</topology>
    </subcellularLocation>
</comment>
<feature type="transmembrane region" description="Helical" evidence="9">
    <location>
        <begin position="62"/>
        <end position="83"/>
    </location>
</feature>
<feature type="transmembrane region" description="Helical" evidence="9">
    <location>
        <begin position="141"/>
        <end position="160"/>
    </location>
</feature>
<evidence type="ECO:0000256" key="6">
    <source>
        <dbReference type="ARBA" id="ARBA00022989"/>
    </source>
</evidence>
<dbReference type="PANTHER" id="PTHR30413">
    <property type="entry name" value="INNER MEMBRANE TRANSPORT PERMEASE"/>
    <property type="match status" value="1"/>
</dbReference>
<evidence type="ECO:0000256" key="7">
    <source>
        <dbReference type="ARBA" id="ARBA00023047"/>
    </source>
</evidence>
<dbReference type="InterPro" id="IPR013525">
    <property type="entry name" value="ABC2_TM"/>
</dbReference>